<dbReference type="GO" id="GO:0016020">
    <property type="term" value="C:membrane"/>
    <property type="evidence" value="ECO:0007669"/>
    <property type="project" value="UniProtKB-SubCell"/>
</dbReference>
<accession>A0A4S2MT39</accession>
<protein>
    <recommendedName>
        <fullName evidence="7">Rhodopsin domain-containing protein</fullName>
    </recommendedName>
</protein>
<comment type="similarity">
    <text evidence="5">Belongs to the SAT4 family.</text>
</comment>
<keyword evidence="2 6" id="KW-0812">Transmembrane</keyword>
<feature type="transmembrane region" description="Helical" evidence="6">
    <location>
        <begin position="212"/>
        <end position="235"/>
    </location>
</feature>
<gene>
    <name evidence="8" type="ORF">EX30DRAFT_396988</name>
</gene>
<feature type="transmembrane region" description="Helical" evidence="6">
    <location>
        <begin position="100"/>
        <end position="123"/>
    </location>
</feature>
<dbReference type="PANTHER" id="PTHR33048:SF47">
    <property type="entry name" value="INTEGRAL MEMBRANE PROTEIN-RELATED"/>
    <property type="match status" value="1"/>
</dbReference>
<reference evidence="8 9" key="1">
    <citation type="submission" date="2019-04" db="EMBL/GenBank/DDBJ databases">
        <title>Comparative genomics and transcriptomics to analyze fruiting body development in filamentous ascomycetes.</title>
        <authorList>
            <consortium name="DOE Joint Genome Institute"/>
            <person name="Lutkenhaus R."/>
            <person name="Traeger S."/>
            <person name="Breuer J."/>
            <person name="Kuo A."/>
            <person name="Lipzen A."/>
            <person name="Pangilinan J."/>
            <person name="Dilworth D."/>
            <person name="Sandor L."/>
            <person name="Poggeler S."/>
            <person name="Barry K."/>
            <person name="Grigoriev I.V."/>
            <person name="Nowrousian M."/>
        </authorList>
    </citation>
    <scope>NUCLEOTIDE SEQUENCE [LARGE SCALE GENOMIC DNA]</scope>
    <source>
        <strain evidence="8 9">CBS 389.68</strain>
    </source>
</reference>
<dbReference type="Pfam" id="PF20684">
    <property type="entry name" value="Fung_rhodopsin"/>
    <property type="match status" value="1"/>
</dbReference>
<dbReference type="InterPro" id="IPR052337">
    <property type="entry name" value="SAT4-like"/>
</dbReference>
<keyword evidence="4 6" id="KW-0472">Membrane</keyword>
<dbReference type="STRING" id="341454.A0A4S2MT39"/>
<evidence type="ECO:0000256" key="1">
    <source>
        <dbReference type="ARBA" id="ARBA00004141"/>
    </source>
</evidence>
<evidence type="ECO:0000256" key="3">
    <source>
        <dbReference type="ARBA" id="ARBA00022989"/>
    </source>
</evidence>
<feature type="transmembrane region" description="Helical" evidence="6">
    <location>
        <begin position="178"/>
        <end position="200"/>
    </location>
</feature>
<dbReference type="PANTHER" id="PTHR33048">
    <property type="entry name" value="PTH11-LIKE INTEGRAL MEMBRANE PROTEIN (AFU_ORTHOLOGUE AFUA_5G11245)"/>
    <property type="match status" value="1"/>
</dbReference>
<feature type="transmembrane region" description="Helical" evidence="6">
    <location>
        <begin position="135"/>
        <end position="158"/>
    </location>
</feature>
<sequence>MSPEEWLATMTLFTAVPSIFIFLRLTVDVWQLRNRGYARHAVVGAICAAGAWISLVVAVGMVHWRNQRAEVDDTKHTDGVGDGKRDIYPGVGKTMMMEAMVLHSLVVPTGLWLVKGSFVAMYYKISRHLSRPLLFLLHSNIFYLIATYLVHIITHSLWCNTFITSNPQCSPFASTFPIGFYAFLNITSDLLVMITPILLLRRISVSKRAVRGMVFLGFLGLGMVATAATCCYFHLILKGVFANNWQYVRMAELLAIIELGVGLMAVALPSIRAANSERRKRRDTLRGGSPEYELEVSFVDGKPGESQRASAIESEVGGVTMTPWEERENRELMMKKFEMLEARNGSEQEIGFGRTLRLESTGMEKFRKMGGSENV</sequence>
<dbReference type="OrthoDB" id="5372266at2759"/>
<name>A0A4S2MT39_9PEZI</name>
<evidence type="ECO:0000259" key="7">
    <source>
        <dbReference type="Pfam" id="PF20684"/>
    </source>
</evidence>
<evidence type="ECO:0000256" key="2">
    <source>
        <dbReference type="ARBA" id="ARBA00022692"/>
    </source>
</evidence>
<keyword evidence="9" id="KW-1185">Reference proteome</keyword>
<dbReference type="InterPro" id="IPR049326">
    <property type="entry name" value="Rhodopsin_dom_fungi"/>
</dbReference>
<proteinExistence type="inferred from homology"/>
<feature type="domain" description="Rhodopsin" evidence="7">
    <location>
        <begin position="63"/>
        <end position="273"/>
    </location>
</feature>
<feature type="transmembrane region" description="Helical" evidence="6">
    <location>
        <begin position="247"/>
        <end position="271"/>
    </location>
</feature>
<comment type="subcellular location">
    <subcellularLocation>
        <location evidence="1">Membrane</location>
        <topology evidence="1">Multi-pass membrane protein</topology>
    </subcellularLocation>
</comment>
<dbReference type="Proteomes" id="UP000298138">
    <property type="component" value="Unassembled WGS sequence"/>
</dbReference>
<dbReference type="InParanoid" id="A0A4S2MT39"/>
<feature type="transmembrane region" description="Helical" evidence="6">
    <location>
        <begin position="6"/>
        <end position="25"/>
    </location>
</feature>
<evidence type="ECO:0000256" key="5">
    <source>
        <dbReference type="ARBA" id="ARBA00038359"/>
    </source>
</evidence>
<dbReference type="AlphaFoldDB" id="A0A4S2MT39"/>
<evidence type="ECO:0000256" key="4">
    <source>
        <dbReference type="ARBA" id="ARBA00023136"/>
    </source>
</evidence>
<dbReference type="EMBL" id="ML220130">
    <property type="protein sequence ID" value="TGZ79652.1"/>
    <property type="molecule type" value="Genomic_DNA"/>
</dbReference>
<evidence type="ECO:0000313" key="9">
    <source>
        <dbReference type="Proteomes" id="UP000298138"/>
    </source>
</evidence>
<feature type="transmembrane region" description="Helical" evidence="6">
    <location>
        <begin position="37"/>
        <end position="64"/>
    </location>
</feature>
<evidence type="ECO:0000256" key="6">
    <source>
        <dbReference type="SAM" id="Phobius"/>
    </source>
</evidence>
<keyword evidence="3 6" id="KW-1133">Transmembrane helix</keyword>
<organism evidence="8 9">
    <name type="scientific">Ascodesmis nigricans</name>
    <dbReference type="NCBI Taxonomy" id="341454"/>
    <lineage>
        <taxon>Eukaryota</taxon>
        <taxon>Fungi</taxon>
        <taxon>Dikarya</taxon>
        <taxon>Ascomycota</taxon>
        <taxon>Pezizomycotina</taxon>
        <taxon>Pezizomycetes</taxon>
        <taxon>Pezizales</taxon>
        <taxon>Ascodesmidaceae</taxon>
        <taxon>Ascodesmis</taxon>
    </lineage>
</organism>
<evidence type="ECO:0000313" key="8">
    <source>
        <dbReference type="EMBL" id="TGZ79652.1"/>
    </source>
</evidence>